<organism evidence="1 2">
    <name type="scientific">Pleurodeles waltl</name>
    <name type="common">Iberian ribbed newt</name>
    <dbReference type="NCBI Taxonomy" id="8319"/>
    <lineage>
        <taxon>Eukaryota</taxon>
        <taxon>Metazoa</taxon>
        <taxon>Chordata</taxon>
        <taxon>Craniata</taxon>
        <taxon>Vertebrata</taxon>
        <taxon>Euteleostomi</taxon>
        <taxon>Amphibia</taxon>
        <taxon>Batrachia</taxon>
        <taxon>Caudata</taxon>
        <taxon>Salamandroidea</taxon>
        <taxon>Salamandridae</taxon>
        <taxon>Pleurodelinae</taxon>
        <taxon>Pleurodeles</taxon>
    </lineage>
</organism>
<dbReference type="Proteomes" id="UP001066276">
    <property type="component" value="Chromosome 4_2"/>
</dbReference>
<proteinExistence type="predicted"/>
<sequence>MNRSSRVVQLMARREERLKPFKTKPYTVMRPVRRSRTAFGACGTKSQYALIETLENAAYRPSTCAAPGMERDDVLCLQRSLEAMP</sequence>
<gene>
    <name evidence="1" type="ORF">NDU88_000913</name>
</gene>
<dbReference type="AlphaFoldDB" id="A0AAV7S6I7"/>
<evidence type="ECO:0000313" key="1">
    <source>
        <dbReference type="EMBL" id="KAJ1160411.1"/>
    </source>
</evidence>
<evidence type="ECO:0000313" key="2">
    <source>
        <dbReference type="Proteomes" id="UP001066276"/>
    </source>
</evidence>
<name>A0AAV7S6I7_PLEWA</name>
<keyword evidence="2" id="KW-1185">Reference proteome</keyword>
<reference evidence="1" key="1">
    <citation type="journal article" date="2022" name="bioRxiv">
        <title>Sequencing and chromosome-scale assembly of the giantPleurodeles waltlgenome.</title>
        <authorList>
            <person name="Brown T."/>
            <person name="Elewa A."/>
            <person name="Iarovenko S."/>
            <person name="Subramanian E."/>
            <person name="Araus A.J."/>
            <person name="Petzold A."/>
            <person name="Susuki M."/>
            <person name="Suzuki K.-i.T."/>
            <person name="Hayashi T."/>
            <person name="Toyoda A."/>
            <person name="Oliveira C."/>
            <person name="Osipova E."/>
            <person name="Leigh N.D."/>
            <person name="Simon A."/>
            <person name="Yun M.H."/>
        </authorList>
    </citation>
    <scope>NUCLEOTIDE SEQUENCE</scope>
    <source>
        <strain evidence="1">20211129_DDA</strain>
        <tissue evidence="1">Liver</tissue>
    </source>
</reference>
<comment type="caution">
    <text evidence="1">The sequence shown here is derived from an EMBL/GenBank/DDBJ whole genome shotgun (WGS) entry which is preliminary data.</text>
</comment>
<dbReference type="EMBL" id="JANPWB010000008">
    <property type="protein sequence ID" value="KAJ1160411.1"/>
    <property type="molecule type" value="Genomic_DNA"/>
</dbReference>
<accession>A0AAV7S6I7</accession>
<protein>
    <submittedName>
        <fullName evidence="1">Uncharacterized protein</fullName>
    </submittedName>
</protein>